<comment type="caution">
    <text evidence="5">The sequence shown here is derived from an EMBL/GenBank/DDBJ whole genome shotgun (WGS) entry which is preliminary data.</text>
</comment>
<dbReference type="GO" id="GO:0004222">
    <property type="term" value="F:metalloendopeptidase activity"/>
    <property type="evidence" value="ECO:0007669"/>
    <property type="project" value="InterPro"/>
</dbReference>
<dbReference type="AlphaFoldDB" id="A0A845DD37"/>
<proteinExistence type="inferred from homology"/>
<evidence type="ECO:0000313" key="6">
    <source>
        <dbReference type="Proteomes" id="UP000449092"/>
    </source>
</evidence>
<sequence>MMKQTMHKGTLQNGIRVMTIPMPRVETVTVYFFVCTGSHHEEKEMSGISHYLEHLFFKGSEKYKTPIEISSTLDGVGAAFNAFTSEEWTAFYVKLLKDKIEVALDVMGDFLKHPLFTDSEIEREKAVILEELNMYYDTPSRRVMDVLQEALYGDQPAGRDIGGIPETVKNITRENVVDYFQKQYRGENIIAVFAGNITHEASMELANQYFGGVSDGTAAIVKDPVQPPATHSPIVRIQEKTTDQTHIALGFPSYAMGDSRRYALRVLLTVLGGGMSSRLFHQVREQRGLCYAIGAGAEMGSDYGFSYIRSGIAKGKTEEAIEVIVRVMQDMKDEGITEQELANAKNNIEGHLYLGLEHTDGVAEFWGMQEVIVGTTQSPGEYIDALKSVSLQDTQEVANDVFLKGKTHIALVAAQHSDESLLGSLSQLE</sequence>
<dbReference type="Gene3D" id="3.30.830.10">
    <property type="entry name" value="Metalloenzyme, LuxS/M16 peptidase-like"/>
    <property type="match status" value="2"/>
</dbReference>
<dbReference type="GO" id="GO:0046872">
    <property type="term" value="F:metal ion binding"/>
    <property type="evidence" value="ECO:0007669"/>
    <property type="project" value="InterPro"/>
</dbReference>
<dbReference type="EMBL" id="VXOY01000032">
    <property type="protein sequence ID" value="MYE38574.1"/>
    <property type="molecule type" value="Genomic_DNA"/>
</dbReference>
<evidence type="ECO:0000259" key="4">
    <source>
        <dbReference type="Pfam" id="PF05193"/>
    </source>
</evidence>
<dbReference type="PROSITE" id="PS00143">
    <property type="entry name" value="INSULINASE"/>
    <property type="match status" value="1"/>
</dbReference>
<dbReference type="Pfam" id="PF05193">
    <property type="entry name" value="Peptidase_M16_C"/>
    <property type="match status" value="1"/>
</dbReference>
<dbReference type="InterPro" id="IPR007863">
    <property type="entry name" value="Peptidase_M16_C"/>
</dbReference>
<evidence type="ECO:0000256" key="2">
    <source>
        <dbReference type="RuleBase" id="RU004447"/>
    </source>
</evidence>
<dbReference type="GO" id="GO:0006508">
    <property type="term" value="P:proteolysis"/>
    <property type="evidence" value="ECO:0007669"/>
    <property type="project" value="InterPro"/>
</dbReference>
<dbReference type="PANTHER" id="PTHR11851">
    <property type="entry name" value="METALLOPROTEASE"/>
    <property type="match status" value="1"/>
</dbReference>
<dbReference type="SUPFAM" id="SSF63411">
    <property type="entry name" value="LuxS/MPP-like metallohydrolase"/>
    <property type="match status" value="2"/>
</dbReference>
<name>A0A845DD37_9BACT</name>
<accession>A0A845DD37</accession>
<organism evidence="5 6">
    <name type="scientific">Candidatus Spechtbacteria bacterium SB0662_bin_43</name>
    <dbReference type="NCBI Taxonomy" id="2604897"/>
    <lineage>
        <taxon>Bacteria</taxon>
        <taxon>Candidatus Spechtiibacteriota</taxon>
    </lineage>
</organism>
<dbReference type="PANTHER" id="PTHR11851:SF49">
    <property type="entry name" value="MITOCHONDRIAL-PROCESSING PEPTIDASE SUBUNIT ALPHA"/>
    <property type="match status" value="1"/>
</dbReference>
<dbReference type="InterPro" id="IPR011765">
    <property type="entry name" value="Pept_M16_N"/>
</dbReference>
<comment type="similarity">
    <text evidence="1 2">Belongs to the peptidase M16 family.</text>
</comment>
<dbReference type="InterPro" id="IPR001431">
    <property type="entry name" value="Pept_M16_Zn_BS"/>
</dbReference>
<dbReference type="InterPro" id="IPR050361">
    <property type="entry name" value="MPP/UQCRC_Complex"/>
</dbReference>
<feature type="domain" description="Peptidase M16 C-terminal" evidence="4">
    <location>
        <begin position="170"/>
        <end position="347"/>
    </location>
</feature>
<feature type="domain" description="Peptidase M16 N-terminal" evidence="3">
    <location>
        <begin position="17"/>
        <end position="161"/>
    </location>
</feature>
<dbReference type="InterPro" id="IPR011249">
    <property type="entry name" value="Metalloenz_LuxS/M16"/>
</dbReference>
<protein>
    <submittedName>
        <fullName evidence="5">Insulinase family protein</fullName>
    </submittedName>
</protein>
<dbReference type="Proteomes" id="UP000449092">
    <property type="component" value="Unassembled WGS sequence"/>
</dbReference>
<evidence type="ECO:0000256" key="1">
    <source>
        <dbReference type="ARBA" id="ARBA00007261"/>
    </source>
</evidence>
<gene>
    <name evidence="5" type="ORF">F4X82_03605</name>
</gene>
<evidence type="ECO:0000259" key="3">
    <source>
        <dbReference type="Pfam" id="PF00675"/>
    </source>
</evidence>
<dbReference type="Pfam" id="PF00675">
    <property type="entry name" value="Peptidase_M16"/>
    <property type="match status" value="1"/>
</dbReference>
<evidence type="ECO:0000313" key="5">
    <source>
        <dbReference type="EMBL" id="MYE38574.1"/>
    </source>
</evidence>
<reference evidence="5 6" key="1">
    <citation type="submission" date="2019-09" db="EMBL/GenBank/DDBJ databases">
        <title>Characterisation of the sponge microbiome using genome-centric metagenomics.</title>
        <authorList>
            <person name="Engelberts J.P."/>
            <person name="Robbins S.J."/>
            <person name="De Goeij J.M."/>
            <person name="Aranda M."/>
            <person name="Bell S.C."/>
            <person name="Webster N.S."/>
        </authorList>
    </citation>
    <scope>NUCLEOTIDE SEQUENCE [LARGE SCALE GENOMIC DNA]</scope>
    <source>
        <strain evidence="5">SB0662_bin_43</strain>
    </source>
</reference>